<dbReference type="OrthoDB" id="3344476at2759"/>
<proteinExistence type="predicted"/>
<accession>A0A061H1G9</accession>
<dbReference type="HOGENOM" id="CLU_614126_0_0_1"/>
<dbReference type="RefSeq" id="XP_007882117.1">
    <property type="nucleotide sequence ID" value="XM_007883926.1"/>
</dbReference>
<evidence type="ECO:0000313" key="3">
    <source>
        <dbReference type="Proteomes" id="UP000053664"/>
    </source>
</evidence>
<dbReference type="Proteomes" id="UP000053664">
    <property type="component" value="Unassembled WGS sequence"/>
</dbReference>
<dbReference type="GeneID" id="19320463"/>
<organism evidence="2 3">
    <name type="scientific">Pseudozyma flocculosa PF-1</name>
    <dbReference type="NCBI Taxonomy" id="1277687"/>
    <lineage>
        <taxon>Eukaryota</taxon>
        <taxon>Fungi</taxon>
        <taxon>Dikarya</taxon>
        <taxon>Basidiomycota</taxon>
        <taxon>Ustilaginomycotina</taxon>
        <taxon>Ustilaginomycetes</taxon>
        <taxon>Ustilaginales</taxon>
        <taxon>Ustilaginaceae</taxon>
        <taxon>Pseudozyma</taxon>
    </lineage>
</organism>
<dbReference type="AlphaFoldDB" id="A0A061H1G9"/>
<dbReference type="KEGG" id="pfp:PFL1_06385"/>
<dbReference type="EMBL" id="KE361647">
    <property type="protein sequence ID" value="EPQ26178.1"/>
    <property type="molecule type" value="Genomic_DNA"/>
</dbReference>
<dbReference type="eggNOG" id="ENOG502RE16">
    <property type="taxonomic scope" value="Eukaryota"/>
</dbReference>
<feature type="region of interest" description="Disordered" evidence="1">
    <location>
        <begin position="1"/>
        <end position="47"/>
    </location>
</feature>
<protein>
    <submittedName>
        <fullName evidence="2">Uncharacterized protein</fullName>
    </submittedName>
</protein>
<reference evidence="2 3" key="1">
    <citation type="journal article" date="2013" name="Plant Cell">
        <title>The transition from a phytopathogenic smut ancestor to an anamorphic biocontrol agent deciphered by comparative whole-genome analysis.</title>
        <authorList>
            <person name="Lefebvre F."/>
            <person name="Joly D.L."/>
            <person name="Labbe C."/>
            <person name="Teichmann B."/>
            <person name="Linning R."/>
            <person name="Belzile F."/>
            <person name="Bakkeren G."/>
            <person name="Belanger R.R."/>
        </authorList>
    </citation>
    <scope>NUCLEOTIDE SEQUENCE [LARGE SCALE GENOMIC DNA]</scope>
    <source>
        <strain evidence="2 3">PF-1</strain>
    </source>
</reference>
<evidence type="ECO:0000313" key="2">
    <source>
        <dbReference type="EMBL" id="EPQ26178.1"/>
    </source>
</evidence>
<evidence type="ECO:0000256" key="1">
    <source>
        <dbReference type="SAM" id="MobiDB-lite"/>
    </source>
</evidence>
<name>A0A061H1G9_9BASI</name>
<gene>
    <name evidence="2" type="ORF">PFL1_06385</name>
</gene>
<sequence length="446" mass="48868">MAPTALRPSTAGVDARIKKRRGTPVASPGRPSTPSTPSTTPPSPWSDLPWELQDHILELAAYASTAGEDKVSLLLVSRRHSARLAGGVYHTVLLCSVHAVERFAALVRSDRGVARRVQRLWIGPSSTTSDLITALSPPSHPESTYVTTLRDSAHAATRAVLRACRRVRDVALAGELVSLSVAHTYGSACQPRRLTSVNPHSFVGGFSADIFRRVTTLRIVDTNLADDEVDEIRTLCDLEWLIWSSPKDYGDISRDTNVLRRLLSRPRRHLLPLGDGERSIGLGEIGGDGDGDPPTLPDLAALRISDPAIDVDPGSVAVRPSKNDHFRLLTISTASERQRAFRSALGASFPLVEPEYTLPSCPGRHDNNNVVDDDDDEYDRETGVPFIQPTSLDSLVVEEWDALRDLINQAHAGYGVGMLGQDEEGRVDPSNALARQRDWWLREEWV</sequence>